<keyword evidence="2" id="KW-1185">Reference proteome</keyword>
<keyword evidence="1" id="KW-0472">Membrane</keyword>
<dbReference type="Gene3D" id="1.10.472.10">
    <property type="entry name" value="Cyclin-like"/>
    <property type="match status" value="1"/>
</dbReference>
<dbReference type="InParanoid" id="A0A6P7IFA5"/>
<dbReference type="InterPro" id="IPR036915">
    <property type="entry name" value="Cyclin-like_sf"/>
</dbReference>
<reference evidence="3" key="1">
    <citation type="submission" date="2025-08" db="UniProtKB">
        <authorList>
            <consortium name="RefSeq"/>
        </authorList>
    </citation>
    <scope>IDENTIFICATION</scope>
</reference>
<dbReference type="GO" id="GO:0007131">
    <property type="term" value="P:reciprocal meiotic recombination"/>
    <property type="evidence" value="ECO:0007669"/>
    <property type="project" value="TreeGrafter"/>
</dbReference>
<dbReference type="PANTHER" id="PTHR21615">
    <property type="entry name" value="CYCLIN N-TERMINAL DOMAIN-CONTAINING PROTEIN 1"/>
    <property type="match status" value="1"/>
</dbReference>
<evidence type="ECO:0000256" key="1">
    <source>
        <dbReference type="SAM" id="Phobius"/>
    </source>
</evidence>
<sequence length="310" mass="34416">MAERLCPPSQNDAAGLKFGQVPFELLRDFLIHLNDKNSQNLRSLSECVCDLKHGRVVEDIFMITRVLGLDPLAGYHAIALLQRFMVKHLTDLLSTPTPQGGAAQQPTTSADLIFDKLKDRFPLAVFSCVQLASKLFLYSHIVDNQRAVSFLDSVGHSVSKQALLESELMVLKGLEFRLDVPNPLMYVETLLEVLGHNEPSVPVEHLHQLCRDVLQFISLQRTAIYDSLLMMTTQCGSPSRKQREKFVAVTEDCMLLGVGVIAVAAFIFCVSTCRQVIQELSNVTGISRKSICDFAFVTLMHICDTAPPAV</sequence>
<dbReference type="GO" id="GO:0035861">
    <property type="term" value="C:site of double-strand break"/>
    <property type="evidence" value="ECO:0007669"/>
    <property type="project" value="TreeGrafter"/>
</dbReference>
<dbReference type="GeneID" id="114437653"/>
<keyword evidence="1" id="KW-0812">Transmembrane</keyword>
<dbReference type="OrthoDB" id="9983043at2759"/>
<keyword evidence="1" id="KW-1133">Transmembrane helix</keyword>
<name>A0A6P7IFA5_9TELE</name>
<dbReference type="RefSeq" id="XP_028264273.1">
    <property type="nucleotide sequence ID" value="XM_028408472.1"/>
</dbReference>
<dbReference type="CTD" id="124817"/>
<organism evidence="2 3">
    <name type="scientific">Parambassis ranga</name>
    <name type="common">Indian glassy fish</name>
    <dbReference type="NCBI Taxonomy" id="210632"/>
    <lineage>
        <taxon>Eukaryota</taxon>
        <taxon>Metazoa</taxon>
        <taxon>Chordata</taxon>
        <taxon>Craniata</taxon>
        <taxon>Vertebrata</taxon>
        <taxon>Euteleostomi</taxon>
        <taxon>Actinopterygii</taxon>
        <taxon>Neopterygii</taxon>
        <taxon>Teleostei</taxon>
        <taxon>Neoteleostei</taxon>
        <taxon>Acanthomorphata</taxon>
        <taxon>Ovalentaria</taxon>
        <taxon>Ambassidae</taxon>
        <taxon>Parambassis</taxon>
    </lineage>
</organism>
<feature type="transmembrane region" description="Helical" evidence="1">
    <location>
        <begin position="246"/>
        <end position="268"/>
    </location>
</feature>
<accession>A0A6P7IFA5</accession>
<dbReference type="Proteomes" id="UP000515145">
    <property type="component" value="Chromosome 6"/>
</dbReference>
<dbReference type="SUPFAM" id="SSF47954">
    <property type="entry name" value="Cyclin-like"/>
    <property type="match status" value="1"/>
</dbReference>
<dbReference type="PANTHER" id="PTHR21615:SF2">
    <property type="entry name" value="CYCLIN N-TERMINAL DOMAIN-CONTAINING PROTEIN 1"/>
    <property type="match status" value="1"/>
</dbReference>
<evidence type="ECO:0000313" key="2">
    <source>
        <dbReference type="Proteomes" id="UP000515145"/>
    </source>
</evidence>
<evidence type="ECO:0000313" key="3">
    <source>
        <dbReference type="RefSeq" id="XP_028264273.1"/>
    </source>
</evidence>
<gene>
    <name evidence="3" type="primary">cntd1</name>
</gene>
<protein>
    <submittedName>
        <fullName evidence="3">Cyclin N-terminal domain-containing protein 1</fullName>
    </submittedName>
</protein>
<dbReference type="AlphaFoldDB" id="A0A6P7IFA5"/>
<proteinExistence type="predicted"/>